<keyword evidence="3" id="KW-0548">Nucleotidyltransferase</keyword>
<feature type="compositionally biased region" description="Polar residues" evidence="1">
    <location>
        <begin position="10"/>
        <end position="22"/>
    </location>
</feature>
<accession>A0A845RK91</accession>
<dbReference type="InterPro" id="IPR000477">
    <property type="entry name" value="RT_dom"/>
</dbReference>
<organism evidence="3 4">
    <name type="scientific">Anaerotruncus colihominis</name>
    <dbReference type="NCBI Taxonomy" id="169435"/>
    <lineage>
        <taxon>Bacteria</taxon>
        <taxon>Bacillati</taxon>
        <taxon>Bacillota</taxon>
        <taxon>Clostridia</taxon>
        <taxon>Eubacteriales</taxon>
        <taxon>Oscillospiraceae</taxon>
        <taxon>Anaerotruncus</taxon>
    </lineage>
</organism>
<reference evidence="3 4" key="1">
    <citation type="submission" date="2018-08" db="EMBL/GenBank/DDBJ databases">
        <title>Murine metabolic-syndrome-specific gut microbial biobank.</title>
        <authorList>
            <person name="Liu C."/>
        </authorList>
    </citation>
    <scope>NUCLEOTIDE SEQUENCE [LARGE SCALE GENOMIC DNA]</scope>
    <source>
        <strain evidence="3 4">X69</strain>
    </source>
</reference>
<dbReference type="PANTHER" id="PTHR34047">
    <property type="entry name" value="NUCLEAR INTRON MATURASE 1, MITOCHONDRIAL-RELATED"/>
    <property type="match status" value="1"/>
</dbReference>
<dbReference type="GO" id="GO:0003964">
    <property type="term" value="F:RNA-directed DNA polymerase activity"/>
    <property type="evidence" value="ECO:0007669"/>
    <property type="project" value="UniProtKB-KW"/>
</dbReference>
<sequence length="567" mass="65670">MTKNGGKPMNGNNSMTETTVSERLSDSKLLTMQWKTIDWKKAEKEVNRLQIRIVKATQEKKWNTVKRLQYLLTHSFHAKALAVRRVTTNKGKKTAGVDGEIWSTPAMKMRAVLSLTDKGYKAKPLKRVYIEKKDKKKKRPLGIPTMYDRAMQALYALALEPAAETTADTKSFGFRKGRCCQDACEYIFTALSRKVSPEWVLEGDIKGCFDNISHEWLVENIPMDKSVLKQFLKAGFIFKGELFPTEDGTPQGGVISPILANMALDGMQKVLLDRFHTNRLGKVDIRFKNAHKVNLVRYADDFIVTAATEEIALEAKELIKDFLKTRGLELSDEKTVVTHINDGFDMLGWTFRKWNGKLIVKPSKKSIQAIVRNLSDTILKRGKAWNQDVLIMKLNQQIRGWTNYHQSVCANEAFAHLDYILYELLWRWAKRRHPKKGQWWISTKYWHRKGNQNWVFSTDTKELLRVDHTPIVRHIKVRETADPFLDTEYFKQRKFNQGMKKLTGRFKLIWKNQDGCCYHCGMPLDISEEREIFFKVPKSCGGKEEVANMAYVHADCQRIYLESRSKE</sequence>
<feature type="domain" description="Reverse transcriptase" evidence="2">
    <location>
        <begin position="111"/>
        <end position="351"/>
    </location>
</feature>
<name>A0A845RK91_9FIRM</name>
<dbReference type="AlphaFoldDB" id="A0A845RK91"/>
<dbReference type="NCBIfam" id="TIGR04416">
    <property type="entry name" value="group_II_RT_mat"/>
    <property type="match status" value="1"/>
</dbReference>
<dbReference type="EC" id="2.7.7.49" evidence="3"/>
<dbReference type="Pfam" id="PF08388">
    <property type="entry name" value="GIIM"/>
    <property type="match status" value="1"/>
</dbReference>
<dbReference type="PANTHER" id="PTHR34047:SF8">
    <property type="entry name" value="PROTEIN YKFC"/>
    <property type="match status" value="1"/>
</dbReference>
<dbReference type="InterPro" id="IPR013597">
    <property type="entry name" value="Mat_intron_G2"/>
</dbReference>
<dbReference type="Pfam" id="PF13655">
    <property type="entry name" value="RVT_N"/>
    <property type="match status" value="1"/>
</dbReference>
<keyword evidence="3" id="KW-0695">RNA-directed DNA polymerase</keyword>
<dbReference type="SUPFAM" id="SSF56672">
    <property type="entry name" value="DNA/RNA polymerases"/>
    <property type="match status" value="1"/>
</dbReference>
<dbReference type="CDD" id="cd01651">
    <property type="entry name" value="RT_G2_intron"/>
    <property type="match status" value="1"/>
</dbReference>
<dbReference type="PROSITE" id="PS50878">
    <property type="entry name" value="RT_POL"/>
    <property type="match status" value="1"/>
</dbReference>
<feature type="region of interest" description="Disordered" evidence="1">
    <location>
        <begin position="1"/>
        <end position="22"/>
    </location>
</feature>
<evidence type="ECO:0000313" key="3">
    <source>
        <dbReference type="EMBL" id="NBI79191.1"/>
    </source>
</evidence>
<evidence type="ECO:0000256" key="1">
    <source>
        <dbReference type="SAM" id="MobiDB-lite"/>
    </source>
</evidence>
<evidence type="ECO:0000313" key="4">
    <source>
        <dbReference type="Proteomes" id="UP000446348"/>
    </source>
</evidence>
<dbReference type="InterPro" id="IPR051083">
    <property type="entry name" value="GrpII_Intron_Splice-Mob/Def"/>
</dbReference>
<dbReference type="InterPro" id="IPR030931">
    <property type="entry name" value="Group_II_RT_mat"/>
</dbReference>
<proteinExistence type="predicted"/>
<gene>
    <name evidence="3" type="primary">ltrA</name>
    <name evidence="3" type="ORF">D3Z39_09955</name>
</gene>
<protein>
    <submittedName>
        <fullName evidence="3">Group II intron reverse transcriptase/maturase</fullName>
        <ecNumber evidence="3">2.7.7.49</ecNumber>
    </submittedName>
</protein>
<dbReference type="Pfam" id="PF00078">
    <property type="entry name" value="RVT_1"/>
    <property type="match status" value="1"/>
</dbReference>
<dbReference type="InterPro" id="IPR043502">
    <property type="entry name" value="DNA/RNA_pol_sf"/>
</dbReference>
<comment type="caution">
    <text evidence="3">The sequence shown here is derived from an EMBL/GenBank/DDBJ whole genome shotgun (WGS) entry which is preliminary data.</text>
</comment>
<evidence type="ECO:0000259" key="2">
    <source>
        <dbReference type="PROSITE" id="PS50878"/>
    </source>
</evidence>
<dbReference type="Proteomes" id="UP000446348">
    <property type="component" value="Unassembled WGS sequence"/>
</dbReference>
<dbReference type="OrthoDB" id="9788687at2"/>
<dbReference type="EMBL" id="QXWZ01000016">
    <property type="protein sequence ID" value="NBI79191.1"/>
    <property type="molecule type" value="Genomic_DNA"/>
</dbReference>
<dbReference type="InterPro" id="IPR025960">
    <property type="entry name" value="RVT_N"/>
</dbReference>
<keyword evidence="3" id="KW-0808">Transferase</keyword>